<dbReference type="Proteomes" id="UP001596406">
    <property type="component" value="Unassembled WGS sequence"/>
</dbReference>
<accession>A0ABD5UE32</accession>
<keyword evidence="4" id="KW-1185">Reference proteome</keyword>
<dbReference type="AlphaFoldDB" id="A0ABD5UE32"/>
<protein>
    <recommendedName>
        <fullName evidence="2">DUF8160 domain-containing protein</fullName>
    </recommendedName>
</protein>
<sequence>MSGEESRADRLRNRRGRARQRAERSGEDVSPEMDETDQTDASTDQTDASTDASIETVDEPDGSTSGGATSDGATSGVESDGDGGDGTLEQERERGRGGDGTDDGDAGTDSTSRTGPPNGETGTTSGGVKSERVGTYMYLPDAQKRELDRVYGTLKVAYEYEYDREFEKNRHFFPLVVKHGFETLDGADANRIASLLDDL</sequence>
<comment type="caution">
    <text evidence="3">The sequence shown here is derived from an EMBL/GenBank/DDBJ whole genome shotgun (WGS) entry which is preliminary data.</text>
</comment>
<feature type="region of interest" description="Disordered" evidence="1">
    <location>
        <begin position="1"/>
        <end position="132"/>
    </location>
</feature>
<gene>
    <name evidence="3" type="ORF">ACFQHK_18470</name>
</gene>
<evidence type="ECO:0000256" key="1">
    <source>
        <dbReference type="SAM" id="MobiDB-lite"/>
    </source>
</evidence>
<feature type="compositionally biased region" description="Low complexity" evidence="1">
    <location>
        <begin position="62"/>
        <end position="76"/>
    </location>
</feature>
<evidence type="ECO:0000313" key="3">
    <source>
        <dbReference type="EMBL" id="MFC6838468.1"/>
    </source>
</evidence>
<feature type="compositionally biased region" description="Basic and acidic residues" evidence="1">
    <location>
        <begin position="89"/>
        <end position="99"/>
    </location>
</feature>
<feature type="compositionally biased region" description="Acidic residues" evidence="1">
    <location>
        <begin position="29"/>
        <end position="38"/>
    </location>
</feature>
<evidence type="ECO:0000313" key="4">
    <source>
        <dbReference type="Proteomes" id="UP001596406"/>
    </source>
</evidence>
<reference evidence="3 4" key="1">
    <citation type="journal article" date="2019" name="Int. J. Syst. Evol. Microbiol.">
        <title>The Global Catalogue of Microorganisms (GCM) 10K type strain sequencing project: providing services to taxonomists for standard genome sequencing and annotation.</title>
        <authorList>
            <consortium name="The Broad Institute Genomics Platform"/>
            <consortium name="The Broad Institute Genome Sequencing Center for Infectious Disease"/>
            <person name="Wu L."/>
            <person name="Ma J."/>
        </authorList>
    </citation>
    <scope>NUCLEOTIDE SEQUENCE [LARGE SCALE GENOMIC DNA]</scope>
    <source>
        <strain evidence="3 4">PSRA2</strain>
    </source>
</reference>
<evidence type="ECO:0000259" key="2">
    <source>
        <dbReference type="Pfam" id="PF26492"/>
    </source>
</evidence>
<dbReference type="RefSeq" id="WP_304450157.1">
    <property type="nucleotide sequence ID" value="NZ_JARRAH010000006.1"/>
</dbReference>
<dbReference type="InterPro" id="IPR058474">
    <property type="entry name" value="DUF8160"/>
</dbReference>
<feature type="compositionally biased region" description="Low complexity" evidence="1">
    <location>
        <begin position="39"/>
        <end position="53"/>
    </location>
</feature>
<organism evidence="3 4">
    <name type="scientific">Halomarina ordinaria</name>
    <dbReference type="NCBI Taxonomy" id="3033939"/>
    <lineage>
        <taxon>Archaea</taxon>
        <taxon>Methanobacteriati</taxon>
        <taxon>Methanobacteriota</taxon>
        <taxon>Stenosarchaea group</taxon>
        <taxon>Halobacteria</taxon>
        <taxon>Halobacteriales</taxon>
        <taxon>Natronomonadaceae</taxon>
        <taxon>Halomarina</taxon>
    </lineage>
</organism>
<name>A0ABD5UE32_9EURY</name>
<proteinExistence type="predicted"/>
<feature type="compositionally biased region" description="Basic and acidic residues" evidence="1">
    <location>
        <begin position="1"/>
        <end position="11"/>
    </location>
</feature>
<dbReference type="EMBL" id="JBHSXM010000006">
    <property type="protein sequence ID" value="MFC6838468.1"/>
    <property type="molecule type" value="Genomic_DNA"/>
</dbReference>
<feature type="domain" description="DUF8160" evidence="2">
    <location>
        <begin position="77"/>
        <end position="199"/>
    </location>
</feature>
<dbReference type="Pfam" id="PF26492">
    <property type="entry name" value="DUF8160"/>
    <property type="match status" value="1"/>
</dbReference>